<keyword evidence="3" id="KW-1185">Reference proteome</keyword>
<accession>A0A841E5L1</accession>
<dbReference type="Proteomes" id="UP000578077">
    <property type="component" value="Unassembled WGS sequence"/>
</dbReference>
<evidence type="ECO:0000256" key="1">
    <source>
        <dbReference type="SAM" id="MobiDB-lite"/>
    </source>
</evidence>
<reference evidence="2 3" key="1">
    <citation type="submission" date="2020-08" db="EMBL/GenBank/DDBJ databases">
        <title>Sequencing the genomes of 1000 actinobacteria strains.</title>
        <authorList>
            <person name="Klenk H.-P."/>
        </authorList>
    </citation>
    <scope>NUCLEOTIDE SEQUENCE [LARGE SCALE GENOMIC DNA]</scope>
    <source>
        <strain evidence="2 3">DSM 44593</strain>
    </source>
</reference>
<sequence>MRRKPPRIWSIATDRPAYSHHDGEPLCPVPAAEGDSRPAEPVIWVPTE</sequence>
<proteinExistence type="predicted"/>
<feature type="region of interest" description="Disordered" evidence="1">
    <location>
        <begin position="1"/>
        <end position="24"/>
    </location>
</feature>
<evidence type="ECO:0000313" key="3">
    <source>
        <dbReference type="Proteomes" id="UP000578077"/>
    </source>
</evidence>
<dbReference type="AlphaFoldDB" id="A0A841E5L1"/>
<dbReference type="EMBL" id="JACHLY010000001">
    <property type="protein sequence ID" value="MBB5998435.1"/>
    <property type="molecule type" value="Genomic_DNA"/>
</dbReference>
<name>A0A841E5L1_9ACTN</name>
<protein>
    <submittedName>
        <fullName evidence="2">Uncharacterized protein</fullName>
    </submittedName>
</protein>
<comment type="caution">
    <text evidence="2">The sequence shown here is derived from an EMBL/GenBank/DDBJ whole genome shotgun (WGS) entry which is preliminary data.</text>
</comment>
<organism evidence="2 3">
    <name type="scientific">Streptomonospora salina</name>
    <dbReference type="NCBI Taxonomy" id="104205"/>
    <lineage>
        <taxon>Bacteria</taxon>
        <taxon>Bacillati</taxon>
        <taxon>Actinomycetota</taxon>
        <taxon>Actinomycetes</taxon>
        <taxon>Streptosporangiales</taxon>
        <taxon>Nocardiopsidaceae</taxon>
        <taxon>Streptomonospora</taxon>
    </lineage>
</organism>
<gene>
    <name evidence="2" type="ORF">HNR25_002186</name>
</gene>
<dbReference type="RefSeq" id="WP_184634663.1">
    <property type="nucleotide sequence ID" value="NZ_BAABKT010000014.1"/>
</dbReference>
<evidence type="ECO:0000313" key="2">
    <source>
        <dbReference type="EMBL" id="MBB5998435.1"/>
    </source>
</evidence>